<dbReference type="AlphaFoldDB" id="A0A2W5RKU4"/>
<dbReference type="InterPro" id="IPR018958">
    <property type="entry name" value="Knr4/Smi1-like_dom"/>
</dbReference>
<evidence type="ECO:0000313" key="2">
    <source>
        <dbReference type="EMBL" id="PZQ91238.1"/>
    </source>
</evidence>
<dbReference type="InterPro" id="IPR051873">
    <property type="entry name" value="KNR4/SMI1_regulator"/>
</dbReference>
<dbReference type="SUPFAM" id="SSF160631">
    <property type="entry name" value="SMI1/KNR4-like"/>
    <property type="match status" value="1"/>
</dbReference>
<dbReference type="InterPro" id="IPR037883">
    <property type="entry name" value="Knr4/Smi1-like_sf"/>
</dbReference>
<evidence type="ECO:0000259" key="1">
    <source>
        <dbReference type="SMART" id="SM00860"/>
    </source>
</evidence>
<accession>A0A2W5RKU4</accession>
<gene>
    <name evidence="2" type="ORF">DI542_06810</name>
</gene>
<dbReference type="GO" id="GO:0043332">
    <property type="term" value="C:mating projection tip"/>
    <property type="evidence" value="ECO:0007669"/>
    <property type="project" value="TreeGrafter"/>
</dbReference>
<name>A0A2W5RKU4_ACIJO</name>
<dbReference type="InterPro" id="IPR056640">
    <property type="entry name" value="DUF7738"/>
</dbReference>
<evidence type="ECO:0000313" key="3">
    <source>
        <dbReference type="Proteomes" id="UP000249282"/>
    </source>
</evidence>
<dbReference type="SMART" id="SM00860">
    <property type="entry name" value="SMI1_KNR4"/>
    <property type="match status" value="1"/>
</dbReference>
<dbReference type="PANTHER" id="PTHR47432:SF1">
    <property type="entry name" value="CELL WALL ASSEMBLY REGULATOR SMI1"/>
    <property type="match status" value="1"/>
</dbReference>
<dbReference type="PANTHER" id="PTHR47432">
    <property type="entry name" value="CELL WALL ASSEMBLY REGULATOR SMI1"/>
    <property type="match status" value="1"/>
</dbReference>
<dbReference type="EMBL" id="QFQJ01000028">
    <property type="protein sequence ID" value="PZQ91238.1"/>
    <property type="molecule type" value="Genomic_DNA"/>
</dbReference>
<dbReference type="Proteomes" id="UP000249282">
    <property type="component" value="Unassembled WGS sequence"/>
</dbReference>
<dbReference type="Gene3D" id="3.40.1580.10">
    <property type="entry name" value="SMI1/KNR4-like"/>
    <property type="match status" value="1"/>
</dbReference>
<comment type="caution">
    <text evidence="2">The sequence shown here is derived from an EMBL/GenBank/DDBJ whole genome shotgun (WGS) entry which is preliminary data.</text>
</comment>
<dbReference type="Pfam" id="PF24880">
    <property type="entry name" value="DUF7738"/>
    <property type="match status" value="1"/>
</dbReference>
<protein>
    <submittedName>
        <fullName evidence="2">SMI1/KNR4 family protein</fullName>
    </submittedName>
</protein>
<sequence>MLTINLNENTFLLNQHPLHFPIPTEKLISVLDTTHRVLNCETNTIYVWDELGITAYAKQDHLIDTIDVSFKRRENDAAPKHAFKGQFHYGQHEAISYFFKHPELRIPIYEGDRNKALVAHDVYAWFHGDLKNQKIDGISFSAYIKSEIPEPLALAPEYAHFQTLWSNWLNAIHSIVPQHNNYYNLKHGIQRQDIQKIHMQNEMHMSEILINFYKVHNVYWNPVTAVFTFFVKGWNYDLLPLEDIYKHWQHNVELNTGENLDHSNYPNYDVRTKISDYTNPNWIPFAEGRNGDYLMIDLDPSEQGQYGQIIELQNESWERNVISSSLEDFIQINIDQLKKSDDIRYAFILDNG</sequence>
<feature type="domain" description="Knr4/Smi1-like" evidence="1">
    <location>
        <begin position="188"/>
        <end position="332"/>
    </location>
</feature>
<reference evidence="2 3" key="1">
    <citation type="submission" date="2017-11" db="EMBL/GenBank/DDBJ databases">
        <title>Infants hospitalized years apart are colonized by the same room-sourced microbial strains.</title>
        <authorList>
            <person name="Brooks B."/>
            <person name="Olm M.R."/>
            <person name="Firek B.A."/>
            <person name="Baker R."/>
            <person name="Thomas B.C."/>
            <person name="Morowitz M.J."/>
            <person name="Banfield J.F."/>
        </authorList>
    </citation>
    <scope>NUCLEOTIDE SEQUENCE [LARGE SCALE GENOMIC DNA]</scope>
    <source>
        <strain evidence="2">S2_003_000_R3_20</strain>
    </source>
</reference>
<organism evidence="2 3">
    <name type="scientific">Acinetobacter johnsonii</name>
    <dbReference type="NCBI Taxonomy" id="40214"/>
    <lineage>
        <taxon>Bacteria</taxon>
        <taxon>Pseudomonadati</taxon>
        <taxon>Pseudomonadota</taxon>
        <taxon>Gammaproteobacteria</taxon>
        <taxon>Moraxellales</taxon>
        <taxon>Moraxellaceae</taxon>
        <taxon>Acinetobacter</taxon>
    </lineage>
</organism>
<dbReference type="Pfam" id="PF09346">
    <property type="entry name" value="SMI1_KNR4"/>
    <property type="match status" value="1"/>
</dbReference>
<proteinExistence type="predicted"/>